<dbReference type="Proteomes" id="UP001299068">
    <property type="component" value="Unassembled WGS sequence"/>
</dbReference>
<dbReference type="Gene3D" id="3.40.50.720">
    <property type="entry name" value="NAD(P)-binding Rossmann-like Domain"/>
    <property type="match status" value="1"/>
</dbReference>
<organism evidence="3 4">
    <name type="scientific">Clostridium sardiniense</name>
    <name type="common">Clostridium absonum</name>
    <dbReference type="NCBI Taxonomy" id="29369"/>
    <lineage>
        <taxon>Bacteria</taxon>
        <taxon>Bacillati</taxon>
        <taxon>Bacillota</taxon>
        <taxon>Clostridia</taxon>
        <taxon>Eubacteriales</taxon>
        <taxon>Clostridiaceae</taxon>
        <taxon>Clostridium</taxon>
    </lineage>
</organism>
<accession>A0ABS7KZ65</accession>
<dbReference type="Pfam" id="PF01408">
    <property type="entry name" value="GFO_IDH_MocA"/>
    <property type="match status" value="1"/>
</dbReference>
<dbReference type="PANTHER" id="PTHR43249">
    <property type="entry name" value="UDP-N-ACETYL-2-AMINO-2-DEOXY-D-GLUCURONATE OXIDASE"/>
    <property type="match status" value="1"/>
</dbReference>
<sequence>MIRLGIAGIGYIAEEYIKLIVSNKIKGCRICALSSRNFERMEGICSKYDLTNVSLFTNYEDMVKSGRIDMVMICTPHFTHPSMAIKAIESGIHTLIEKPVGVFSDEVEKLMKCVEMHPNILSGVLYCRRTSQAFNKIKDLISSGKIGELKRVNWIITNLYRTQAYHNAQSWKGTYKGEGGGLLMTQASHQLDLLIWLCGMPKNIHAFCYYGAERKIEVENDVMLHMEYQNGATAQFIASSREFPGSNRLEIIGSKGQVILSDDQNLLFRELEQDEKNYANTTDEVYGKIPFKEKEFTFDDADNSIQQAAIVNNFIGSIAGNTNVLCPVKEAINSLYIINGAYLSSWNSEIITFPMNTKEFRMKLEERF</sequence>
<dbReference type="InterPro" id="IPR055170">
    <property type="entry name" value="GFO_IDH_MocA-like_dom"/>
</dbReference>
<dbReference type="InterPro" id="IPR036291">
    <property type="entry name" value="NAD(P)-bd_dom_sf"/>
</dbReference>
<keyword evidence="4" id="KW-1185">Reference proteome</keyword>
<dbReference type="InterPro" id="IPR000683">
    <property type="entry name" value="Gfo/Idh/MocA-like_OxRdtase_N"/>
</dbReference>
<dbReference type="InterPro" id="IPR052515">
    <property type="entry name" value="Gfo/Idh/MocA_Oxidoreductase"/>
</dbReference>
<feature type="domain" description="Gfo/Idh/MocA-like oxidoreductase N-terminal" evidence="1">
    <location>
        <begin position="2"/>
        <end position="121"/>
    </location>
</feature>
<dbReference type="Pfam" id="PF22725">
    <property type="entry name" value="GFO_IDH_MocA_C3"/>
    <property type="match status" value="1"/>
</dbReference>
<dbReference type="SUPFAM" id="SSF51735">
    <property type="entry name" value="NAD(P)-binding Rossmann-fold domains"/>
    <property type="match status" value="1"/>
</dbReference>
<reference evidence="3 4" key="1">
    <citation type="journal article" date="2021" name="Cell Host Microbe">
        <title>in vivo commensal control of Clostridioides difficile virulence.</title>
        <authorList>
            <person name="Girinathan B.P."/>
            <person name="Dibenedetto N."/>
            <person name="Worley J.N."/>
            <person name="Peltier J."/>
            <person name="Arrieta-Ortiz M.L."/>
            <person name="Rupa Christinal Immanuel S."/>
            <person name="Lavin R."/>
            <person name="Delaney M.L."/>
            <person name="Cummins C."/>
            <person name="Hoffmann M."/>
            <person name="Luo Y."/>
            <person name="Gonzalez-Escalona N."/>
            <person name="Allard M."/>
            <person name="Onderdonk A.B."/>
            <person name="Gerber G.K."/>
            <person name="Sonenshein A.L."/>
            <person name="Baliga N."/>
            <person name="Dupuy B."/>
            <person name="Bry L."/>
        </authorList>
    </citation>
    <scope>NUCLEOTIDE SEQUENCE [LARGE SCALE GENOMIC DNA]</scope>
    <source>
        <strain evidence="3 4">DSM 599</strain>
    </source>
</reference>
<dbReference type="Gene3D" id="3.30.360.10">
    <property type="entry name" value="Dihydrodipicolinate Reductase, domain 2"/>
    <property type="match status" value="1"/>
</dbReference>
<proteinExistence type="predicted"/>
<evidence type="ECO:0000313" key="4">
    <source>
        <dbReference type="Proteomes" id="UP001299068"/>
    </source>
</evidence>
<comment type="caution">
    <text evidence="3">The sequence shown here is derived from an EMBL/GenBank/DDBJ whole genome shotgun (WGS) entry which is preliminary data.</text>
</comment>
<dbReference type="EMBL" id="JAIKTU010000008">
    <property type="protein sequence ID" value="MBY0755898.1"/>
    <property type="molecule type" value="Genomic_DNA"/>
</dbReference>
<dbReference type="SUPFAM" id="SSF55347">
    <property type="entry name" value="Glyceraldehyde-3-phosphate dehydrogenase-like, C-terminal domain"/>
    <property type="match status" value="1"/>
</dbReference>
<evidence type="ECO:0000313" key="3">
    <source>
        <dbReference type="EMBL" id="MBY0755898.1"/>
    </source>
</evidence>
<gene>
    <name evidence="3" type="ORF">K5V21_10610</name>
</gene>
<feature type="domain" description="GFO/IDH/MocA-like oxidoreductase" evidence="2">
    <location>
        <begin position="134"/>
        <end position="258"/>
    </location>
</feature>
<name>A0ABS7KZ65_CLOSR</name>
<protein>
    <submittedName>
        <fullName evidence="3">Gfo/Idh/MocA family oxidoreductase</fullName>
    </submittedName>
</protein>
<dbReference type="RefSeq" id="WP_221861231.1">
    <property type="nucleotide sequence ID" value="NZ_JAIKTU010000008.1"/>
</dbReference>
<evidence type="ECO:0000259" key="2">
    <source>
        <dbReference type="Pfam" id="PF22725"/>
    </source>
</evidence>
<evidence type="ECO:0000259" key="1">
    <source>
        <dbReference type="Pfam" id="PF01408"/>
    </source>
</evidence>
<dbReference type="PANTHER" id="PTHR43249:SF1">
    <property type="entry name" value="D-GLUCOSIDE 3-DEHYDROGENASE"/>
    <property type="match status" value="1"/>
</dbReference>